<keyword evidence="5" id="KW-0812">Transmembrane</keyword>
<dbReference type="GO" id="GO:0005789">
    <property type="term" value="C:endoplasmic reticulum membrane"/>
    <property type="evidence" value="ECO:0007669"/>
    <property type="project" value="UniProtKB-SubCell"/>
</dbReference>
<proteinExistence type="predicted"/>
<dbReference type="GO" id="GO:0000030">
    <property type="term" value="F:mannosyltransferase activity"/>
    <property type="evidence" value="ECO:0007669"/>
    <property type="project" value="InterPro"/>
</dbReference>
<evidence type="ECO:0000256" key="8">
    <source>
        <dbReference type="ARBA" id="ARBA00023136"/>
    </source>
</evidence>
<sequence length="117" mass="13123">MTIWLESGDYPKFLGCADLGISLHTSTSGIDLPMKVLDFYGGELPVCARNFQCLDELVQHGNNGMVFESSAELADQMFDLLVNEDKYLKLKEGVRGMTRWRENWINCAADIIQKASS</sequence>
<dbReference type="AlphaFoldDB" id="A0A7S2LQ07"/>
<dbReference type="Gene3D" id="3.40.50.2000">
    <property type="entry name" value="Glycogen Phosphorylase B"/>
    <property type="match status" value="1"/>
</dbReference>
<comment type="pathway">
    <text evidence="2">Protein modification; protein glycosylation.</text>
</comment>
<evidence type="ECO:0000256" key="1">
    <source>
        <dbReference type="ARBA" id="ARBA00004389"/>
    </source>
</evidence>
<evidence type="ECO:0000256" key="6">
    <source>
        <dbReference type="ARBA" id="ARBA00022824"/>
    </source>
</evidence>
<dbReference type="PANTHER" id="PTHR13036">
    <property type="entry name" value="BETA1,4 MANNOSYLTRANSFERASE"/>
    <property type="match status" value="1"/>
</dbReference>
<name>A0A7S2LQ07_9STRA</name>
<evidence type="ECO:0000256" key="4">
    <source>
        <dbReference type="ARBA" id="ARBA00022679"/>
    </source>
</evidence>
<gene>
    <name evidence="9" type="ORF">LDAN0321_LOCUS19995</name>
</gene>
<evidence type="ECO:0000256" key="7">
    <source>
        <dbReference type="ARBA" id="ARBA00022989"/>
    </source>
</evidence>
<comment type="subcellular location">
    <subcellularLocation>
        <location evidence="1">Endoplasmic reticulum membrane</location>
        <topology evidence="1">Single-pass membrane protein</topology>
    </subcellularLocation>
</comment>
<organism evidence="9">
    <name type="scientific">Leptocylindrus danicus</name>
    <dbReference type="NCBI Taxonomy" id="163516"/>
    <lineage>
        <taxon>Eukaryota</taxon>
        <taxon>Sar</taxon>
        <taxon>Stramenopiles</taxon>
        <taxon>Ochrophyta</taxon>
        <taxon>Bacillariophyta</taxon>
        <taxon>Coscinodiscophyceae</taxon>
        <taxon>Chaetocerotophycidae</taxon>
        <taxon>Leptocylindrales</taxon>
        <taxon>Leptocylindraceae</taxon>
        <taxon>Leptocylindrus</taxon>
    </lineage>
</organism>
<accession>A0A7S2LQ07</accession>
<reference evidence="9" key="1">
    <citation type="submission" date="2021-01" db="EMBL/GenBank/DDBJ databases">
        <authorList>
            <person name="Corre E."/>
            <person name="Pelletier E."/>
            <person name="Niang G."/>
            <person name="Scheremetjew M."/>
            <person name="Finn R."/>
            <person name="Kale V."/>
            <person name="Holt S."/>
            <person name="Cochrane G."/>
            <person name="Meng A."/>
            <person name="Brown T."/>
            <person name="Cohen L."/>
        </authorList>
    </citation>
    <scope>NUCLEOTIDE SEQUENCE</scope>
    <source>
        <strain evidence="9">B650</strain>
    </source>
</reference>
<evidence type="ECO:0000313" key="9">
    <source>
        <dbReference type="EMBL" id="CAD9611108.1"/>
    </source>
</evidence>
<dbReference type="EMBL" id="HBGY01032018">
    <property type="protein sequence ID" value="CAD9611108.1"/>
    <property type="molecule type" value="Transcribed_RNA"/>
</dbReference>
<dbReference type="InterPro" id="IPR026051">
    <property type="entry name" value="ALG1-like"/>
</dbReference>
<protein>
    <recommendedName>
        <fullName evidence="10">Glycosyl transferase family 1 domain-containing protein</fullName>
    </recommendedName>
</protein>
<keyword evidence="7" id="KW-1133">Transmembrane helix</keyword>
<keyword evidence="6" id="KW-0256">Endoplasmic reticulum</keyword>
<dbReference type="SUPFAM" id="SSF53756">
    <property type="entry name" value="UDP-Glycosyltransferase/glycogen phosphorylase"/>
    <property type="match status" value="1"/>
</dbReference>
<evidence type="ECO:0000256" key="2">
    <source>
        <dbReference type="ARBA" id="ARBA00004922"/>
    </source>
</evidence>
<keyword evidence="8" id="KW-0472">Membrane</keyword>
<evidence type="ECO:0000256" key="5">
    <source>
        <dbReference type="ARBA" id="ARBA00022692"/>
    </source>
</evidence>
<keyword evidence="3" id="KW-0328">Glycosyltransferase</keyword>
<keyword evidence="4" id="KW-0808">Transferase</keyword>
<evidence type="ECO:0000256" key="3">
    <source>
        <dbReference type="ARBA" id="ARBA00022676"/>
    </source>
</evidence>
<dbReference type="PANTHER" id="PTHR13036:SF0">
    <property type="entry name" value="CHITOBIOSYLDIPHOSPHODOLICHOL BETA-MANNOSYLTRANSFERASE"/>
    <property type="match status" value="1"/>
</dbReference>
<evidence type="ECO:0008006" key="10">
    <source>
        <dbReference type="Google" id="ProtNLM"/>
    </source>
</evidence>